<dbReference type="PANTHER" id="PTHR34703:SF1">
    <property type="entry name" value="ANTIPORTER SUBUNIT MNHG2-RELATED"/>
    <property type="match status" value="1"/>
</dbReference>
<protein>
    <submittedName>
        <fullName evidence="2">Cation:proton antiporter</fullName>
    </submittedName>
</protein>
<feature type="transmembrane region" description="Helical" evidence="1">
    <location>
        <begin position="73"/>
        <end position="93"/>
    </location>
</feature>
<dbReference type="Proteomes" id="UP000239477">
    <property type="component" value="Chromosome"/>
</dbReference>
<gene>
    <name evidence="2" type="ORF">CLM73_12705</name>
</gene>
<evidence type="ECO:0000256" key="1">
    <source>
        <dbReference type="SAM" id="Phobius"/>
    </source>
</evidence>
<dbReference type="InterPro" id="IPR005133">
    <property type="entry name" value="PhaG_MnhG_YufB"/>
</dbReference>
<feature type="transmembrane region" description="Helical" evidence="1">
    <location>
        <begin position="47"/>
        <end position="67"/>
    </location>
</feature>
<reference evidence="2 3" key="1">
    <citation type="submission" date="2017-09" db="EMBL/GenBank/DDBJ databases">
        <title>Genomic, metabolic, and phenotypic characteristics of bacterial isolates from the natural microbiome of the model nematode Caenorhabditis elegans.</title>
        <authorList>
            <person name="Zimmermann J."/>
            <person name="Obeng N."/>
            <person name="Yang W."/>
            <person name="Obeng O."/>
            <person name="Kissoyan K."/>
            <person name="Pees B."/>
            <person name="Dirksen P."/>
            <person name="Hoppner M."/>
            <person name="Franke A."/>
            <person name="Rosenstiel P."/>
            <person name="Leippe M."/>
            <person name="Dierking K."/>
            <person name="Kaleta C."/>
            <person name="Schulenburg H."/>
        </authorList>
    </citation>
    <scope>NUCLEOTIDE SEQUENCE [LARGE SCALE GENOMIC DNA]</scope>
    <source>
        <strain evidence="2 3">MYb73</strain>
    </source>
</reference>
<keyword evidence="1" id="KW-1133">Transmembrane helix</keyword>
<evidence type="ECO:0000313" key="3">
    <source>
        <dbReference type="Proteomes" id="UP000239477"/>
    </source>
</evidence>
<dbReference type="OrthoDB" id="9813804at2"/>
<sequence>MMDVDIPLWAGIPATILLVLGGLLAVTGSAGLLRFRTFQSRIHAPTLGNTMGCACVLASSILVFSALSARPVFHEVIITLLLIVSSPVTAMLLMRAATYRNRLTKAEADRDAR</sequence>
<accession>A0A2S0I7B2</accession>
<dbReference type="EMBL" id="CP023270">
    <property type="protein sequence ID" value="AVJ27911.1"/>
    <property type="molecule type" value="Genomic_DNA"/>
</dbReference>
<organism evidence="2 3">
    <name type="scientific">Achromobacter spanius</name>
    <dbReference type="NCBI Taxonomy" id="217203"/>
    <lineage>
        <taxon>Bacteria</taxon>
        <taxon>Pseudomonadati</taxon>
        <taxon>Pseudomonadota</taxon>
        <taxon>Betaproteobacteria</taxon>
        <taxon>Burkholderiales</taxon>
        <taxon>Alcaligenaceae</taxon>
        <taxon>Achromobacter</taxon>
    </lineage>
</organism>
<keyword evidence="3" id="KW-1185">Reference proteome</keyword>
<name>A0A2S0I7B2_9BURK</name>
<dbReference type="RefSeq" id="WP_056560783.1">
    <property type="nucleotide sequence ID" value="NZ_CP023270.1"/>
</dbReference>
<proteinExistence type="predicted"/>
<keyword evidence="1" id="KW-0812">Transmembrane</keyword>
<dbReference type="AlphaFoldDB" id="A0A2S0I7B2"/>
<feature type="transmembrane region" description="Helical" evidence="1">
    <location>
        <begin position="6"/>
        <end position="35"/>
    </location>
</feature>
<evidence type="ECO:0000313" key="2">
    <source>
        <dbReference type="EMBL" id="AVJ27911.1"/>
    </source>
</evidence>
<dbReference type="PANTHER" id="PTHR34703">
    <property type="entry name" value="ANTIPORTER SUBUNIT MNHG2-RELATED"/>
    <property type="match status" value="1"/>
</dbReference>
<dbReference type="NCBIfam" id="TIGR01300">
    <property type="entry name" value="CPA3_mnhG_phaG"/>
    <property type="match status" value="1"/>
</dbReference>
<dbReference type="Pfam" id="PF03334">
    <property type="entry name" value="PhaG_MnhG_YufB"/>
    <property type="match status" value="1"/>
</dbReference>
<dbReference type="GO" id="GO:0015385">
    <property type="term" value="F:sodium:proton antiporter activity"/>
    <property type="evidence" value="ECO:0007669"/>
    <property type="project" value="TreeGrafter"/>
</dbReference>
<keyword evidence="1" id="KW-0472">Membrane</keyword>